<evidence type="ECO:0000313" key="1">
    <source>
        <dbReference type="EMBL" id="MBE0560892.1"/>
    </source>
</evidence>
<gene>
    <name evidence="1" type="ORF">IH622_08755</name>
</gene>
<dbReference type="EMBL" id="JACZKO010000026">
    <property type="protein sequence ID" value="MBE0560892.1"/>
    <property type="molecule type" value="Genomic_DNA"/>
</dbReference>
<name>A0A8I0T8A8_BRUAN</name>
<dbReference type="Proteomes" id="UP000642265">
    <property type="component" value="Unassembled WGS sequence"/>
</dbReference>
<accession>A0A8I0T8A8</accession>
<evidence type="ECO:0000313" key="2">
    <source>
        <dbReference type="Proteomes" id="UP000642265"/>
    </source>
</evidence>
<proteinExistence type="predicted"/>
<reference evidence="1" key="1">
    <citation type="submission" date="2020-09" db="EMBL/GenBank/DDBJ databases">
        <authorList>
            <person name="Dalcin Martins P."/>
        </authorList>
    </citation>
    <scope>NUCLEOTIDE SEQUENCE</scope>
    <source>
        <strain evidence="1">MAG47</strain>
    </source>
</reference>
<comment type="caution">
    <text evidence="1">The sequence shown here is derived from an EMBL/GenBank/DDBJ whole genome shotgun (WGS) entry which is preliminary data.</text>
</comment>
<protein>
    <submittedName>
        <fullName evidence="1">Uncharacterized protein</fullName>
    </submittedName>
</protein>
<reference evidence="1" key="2">
    <citation type="submission" date="2020-10" db="EMBL/GenBank/DDBJ databases">
        <title>Enrichment of novel Verrucomicrobia, Bacteroidetes and Krumholzibacteria in an oxygen-limited, methane- and iron-fed bioreactor inoculated with Bothnian Sea sediments.</title>
        <authorList>
            <person name="Martins P.D."/>
            <person name="de Jong A."/>
            <person name="Lenstra W.K."/>
            <person name="van Helmond N.A.G.M."/>
            <person name="Slomp C.P."/>
            <person name="Jetten M.S.M."/>
            <person name="Welte C.U."/>
            <person name="Rasigraf O."/>
        </authorList>
    </citation>
    <scope>NUCLEOTIDE SEQUENCE</scope>
    <source>
        <strain evidence="1">MAG47</strain>
    </source>
</reference>
<sequence>MIPASYLFRDVYQQHWEEPDAPVVNHHRRRFFDGLTTPLAGAVSAVFARRSRARDHYRGSHAYE</sequence>
<organism evidence="1 2">
    <name type="scientific">Brucella anthropi</name>
    <name type="common">Ochrobactrum anthropi</name>
    <dbReference type="NCBI Taxonomy" id="529"/>
    <lineage>
        <taxon>Bacteria</taxon>
        <taxon>Pseudomonadati</taxon>
        <taxon>Pseudomonadota</taxon>
        <taxon>Alphaproteobacteria</taxon>
        <taxon>Hyphomicrobiales</taxon>
        <taxon>Brucellaceae</taxon>
        <taxon>Brucella/Ochrobactrum group</taxon>
        <taxon>Brucella</taxon>
    </lineage>
</organism>
<dbReference type="AlphaFoldDB" id="A0A8I0T8A8"/>